<feature type="domain" description="Probable transposase IS891/IS1136/IS1341" evidence="8">
    <location>
        <begin position="174"/>
        <end position="287"/>
    </location>
</feature>
<name>A0A3N6Q4R7_9CYAN</name>
<sequence>MFSPSSTYSPVESTDLESTSKKSKKIRIYLNSEQRQLLRQWIGVARFTYNRTVEYLQQPDTKANWKAIKGGILKNLPEWSKPVPYQIKSIAVRDACIAVREAKVKYSQTGQVQQVKFKSRKNPIQSCYIPKSAVSTKGIYHTKLGLLKFSELLPETFGDCRIVVARGQYYLCLPVDAPKHPAENQGRVVALDPGVRNFLTLFSENSFGWIGSGDIGKIQRLCYHLDDLISRLTQAKSKTKQRMKKAANRMRSKIRNLIDELHHKTALFLVQNFDVILLPTFEVSQMTTKSSRKLRSKSVRQMLNWAHYRFELFLKHKAVEYNKVVVDVSEAYTSKTVSWTGEILNNLGGKKVVTGNDGFRLDRDLNGARGILIKSVVEKFSTTLGDTPSVS</sequence>
<evidence type="ECO:0000256" key="2">
    <source>
        <dbReference type="ARBA" id="ARBA00022578"/>
    </source>
</evidence>
<reference evidence="11 12" key="1">
    <citation type="journal article" date="2018" name="ACS Chem. Biol.">
        <title>Ketoreductase domain dysfunction expands chemodiversity: malyngamide biosynthesis in the cyanobacterium Okeania hirsuta.</title>
        <authorList>
            <person name="Moss N.A."/>
            <person name="Leao T."/>
            <person name="Rankin M."/>
            <person name="McCullough T.M."/>
            <person name="Qu P."/>
            <person name="Korobeynikov A."/>
            <person name="Smith J.L."/>
            <person name="Gerwick L."/>
            <person name="Gerwick W.H."/>
        </authorList>
    </citation>
    <scope>NUCLEOTIDE SEQUENCE [LARGE SCALE GENOMIC DNA]</scope>
    <source>
        <strain evidence="11 12">PAB10Feb10-1</strain>
    </source>
</reference>
<keyword evidence="3" id="KW-0479">Metal-binding</keyword>
<dbReference type="NCBIfam" id="NF040570">
    <property type="entry name" value="guided_TnpB"/>
    <property type="match status" value="1"/>
</dbReference>
<dbReference type="Pfam" id="PF12323">
    <property type="entry name" value="HTH_OrfB_IS605"/>
    <property type="match status" value="1"/>
</dbReference>
<dbReference type="InterPro" id="IPR021027">
    <property type="entry name" value="Transposase_put_HTH"/>
</dbReference>
<keyword evidence="12" id="KW-1185">Reference proteome</keyword>
<feature type="coiled-coil region" evidence="7">
    <location>
        <begin position="229"/>
        <end position="260"/>
    </location>
</feature>
<keyword evidence="4" id="KW-0862">Zinc</keyword>
<keyword evidence="7" id="KW-0175">Coiled coil</keyword>
<evidence type="ECO:0000256" key="1">
    <source>
        <dbReference type="ARBA" id="ARBA00008761"/>
    </source>
</evidence>
<feature type="domain" description="Transposase putative helix-turn-helix" evidence="10">
    <location>
        <begin position="21"/>
        <end position="57"/>
    </location>
</feature>
<dbReference type="RefSeq" id="WP_124142995.1">
    <property type="nucleotide sequence ID" value="NZ_CAWOKI010000246.1"/>
</dbReference>
<evidence type="ECO:0000259" key="8">
    <source>
        <dbReference type="Pfam" id="PF01385"/>
    </source>
</evidence>
<dbReference type="OrthoDB" id="455268at2"/>
<evidence type="ECO:0000256" key="4">
    <source>
        <dbReference type="ARBA" id="ARBA00022833"/>
    </source>
</evidence>
<dbReference type="InterPro" id="IPR010095">
    <property type="entry name" value="Cas12f1-like_TNB"/>
</dbReference>
<dbReference type="PANTHER" id="PTHR36172">
    <property type="match status" value="1"/>
</dbReference>
<evidence type="ECO:0000256" key="5">
    <source>
        <dbReference type="ARBA" id="ARBA00023125"/>
    </source>
</evidence>
<dbReference type="Pfam" id="PF01385">
    <property type="entry name" value="OrfB_IS605"/>
    <property type="match status" value="1"/>
</dbReference>
<comment type="similarity">
    <text evidence="1">In the C-terminal section; belongs to the transposase 35 family.</text>
</comment>
<gene>
    <name evidence="11" type="ORF">D5R40_05545</name>
</gene>
<dbReference type="GO" id="GO:0006310">
    <property type="term" value="P:DNA recombination"/>
    <property type="evidence" value="ECO:0007669"/>
    <property type="project" value="UniProtKB-KW"/>
</dbReference>
<evidence type="ECO:0000313" key="11">
    <source>
        <dbReference type="EMBL" id="RQH51431.1"/>
    </source>
</evidence>
<dbReference type="Pfam" id="PF07282">
    <property type="entry name" value="Cas12f1-like_TNB"/>
    <property type="match status" value="1"/>
</dbReference>
<dbReference type="GO" id="GO:0003677">
    <property type="term" value="F:DNA binding"/>
    <property type="evidence" value="ECO:0007669"/>
    <property type="project" value="UniProtKB-KW"/>
</dbReference>
<dbReference type="EMBL" id="RCBY01000019">
    <property type="protein sequence ID" value="RQH51431.1"/>
    <property type="molecule type" value="Genomic_DNA"/>
</dbReference>
<accession>A0A3N6Q4R7</accession>
<keyword evidence="5" id="KW-0238">DNA-binding</keyword>
<evidence type="ECO:0000313" key="12">
    <source>
        <dbReference type="Proteomes" id="UP000269154"/>
    </source>
</evidence>
<evidence type="ECO:0000259" key="10">
    <source>
        <dbReference type="Pfam" id="PF12323"/>
    </source>
</evidence>
<organism evidence="11 12">
    <name type="scientific">Okeania hirsuta</name>
    <dbReference type="NCBI Taxonomy" id="1458930"/>
    <lineage>
        <taxon>Bacteria</taxon>
        <taxon>Bacillati</taxon>
        <taxon>Cyanobacteriota</taxon>
        <taxon>Cyanophyceae</taxon>
        <taxon>Oscillatoriophycideae</taxon>
        <taxon>Oscillatoriales</taxon>
        <taxon>Microcoleaceae</taxon>
        <taxon>Okeania</taxon>
    </lineage>
</organism>
<dbReference type="GO" id="GO:0032196">
    <property type="term" value="P:transposition"/>
    <property type="evidence" value="ECO:0007669"/>
    <property type="project" value="UniProtKB-KW"/>
</dbReference>
<keyword evidence="2" id="KW-0815">Transposition</keyword>
<dbReference type="Proteomes" id="UP000269154">
    <property type="component" value="Unassembled WGS sequence"/>
</dbReference>
<evidence type="ECO:0000256" key="3">
    <source>
        <dbReference type="ARBA" id="ARBA00022723"/>
    </source>
</evidence>
<proteinExistence type="inferred from homology"/>
<dbReference type="InterPro" id="IPR001959">
    <property type="entry name" value="Transposase"/>
</dbReference>
<evidence type="ECO:0000256" key="7">
    <source>
        <dbReference type="SAM" id="Coils"/>
    </source>
</evidence>
<protein>
    <submittedName>
        <fullName evidence="11">Transposase</fullName>
    </submittedName>
</protein>
<dbReference type="PANTHER" id="PTHR36172:SF1">
    <property type="entry name" value="RESOLVASE-RELATED"/>
    <property type="match status" value="1"/>
</dbReference>
<evidence type="ECO:0000256" key="6">
    <source>
        <dbReference type="ARBA" id="ARBA00023172"/>
    </source>
</evidence>
<comment type="caution">
    <text evidence="11">The sequence shown here is derived from an EMBL/GenBank/DDBJ whole genome shotgun (WGS) entry which is preliminary data.</text>
</comment>
<evidence type="ECO:0000259" key="9">
    <source>
        <dbReference type="Pfam" id="PF07282"/>
    </source>
</evidence>
<dbReference type="AlphaFoldDB" id="A0A3N6Q4R7"/>
<dbReference type="GO" id="GO:0046872">
    <property type="term" value="F:metal ion binding"/>
    <property type="evidence" value="ECO:0007669"/>
    <property type="project" value="UniProtKB-KW"/>
</dbReference>
<keyword evidence="6" id="KW-0233">DNA recombination</keyword>
<dbReference type="InterPro" id="IPR051491">
    <property type="entry name" value="Recombinase/Transposase-rel"/>
</dbReference>
<feature type="domain" description="Cas12f1-like TNB" evidence="9">
    <location>
        <begin position="307"/>
        <end position="371"/>
    </location>
</feature>